<proteinExistence type="predicted"/>
<accession>A0A822ZLN6</accession>
<evidence type="ECO:0000313" key="2">
    <source>
        <dbReference type="EMBL" id="DAD45807.1"/>
    </source>
</evidence>
<comment type="caution">
    <text evidence="2">The sequence shown here is derived from an EMBL/GenBank/DDBJ whole genome shotgun (WGS) entry which is preliminary data.</text>
</comment>
<protein>
    <submittedName>
        <fullName evidence="2">Uncharacterized protein</fullName>
    </submittedName>
</protein>
<evidence type="ECO:0000313" key="4">
    <source>
        <dbReference type="Proteomes" id="UP000607653"/>
    </source>
</evidence>
<name>A0A822ZLN6_NELNU</name>
<sequence length="166" mass="19319">MIATPTPANKGCRILCMHAHHHHENNLTSKPHAQQQRTICQYSVKLEITTHYFTKTGGLGTIDLLMGKRRRVRTINYHLDQPTQSLWAVRNGQVSDFLTGQILPPKMLLARAMHSVCSIKNQTEQTEFYKNNILYSKTKLHLNRSNRTEFLPLLDYFFLDFTFVLY</sequence>
<evidence type="ECO:0000313" key="3">
    <source>
        <dbReference type="EMBL" id="DAD46373.1"/>
    </source>
</evidence>
<dbReference type="EMBL" id="DUZY01000007">
    <property type="protein sequence ID" value="DAD46373.1"/>
    <property type="molecule type" value="Genomic_DNA"/>
</dbReference>
<dbReference type="EMBL" id="DUZY01000007">
    <property type="protein sequence ID" value="DAD45167.1"/>
    <property type="molecule type" value="Genomic_DNA"/>
</dbReference>
<reference evidence="2 4" key="1">
    <citation type="journal article" date="2020" name="Mol. Biol. Evol.">
        <title>Distinct Expression and Methylation Patterns for Genes with Different Fates following a Single Whole-Genome Duplication in Flowering Plants.</title>
        <authorList>
            <person name="Shi T."/>
            <person name="Rahmani R.S."/>
            <person name="Gugger P.F."/>
            <person name="Wang M."/>
            <person name="Li H."/>
            <person name="Zhang Y."/>
            <person name="Li Z."/>
            <person name="Wang Q."/>
            <person name="Van de Peer Y."/>
            <person name="Marchal K."/>
            <person name="Chen J."/>
        </authorList>
    </citation>
    <scope>NUCLEOTIDE SEQUENCE [LARGE SCALE GENOMIC DNA]</scope>
    <source>
        <tissue evidence="2">Leaf</tissue>
    </source>
</reference>
<dbReference type="Proteomes" id="UP000607653">
    <property type="component" value="Unassembled WGS sequence"/>
</dbReference>
<keyword evidence="4" id="KW-1185">Reference proteome</keyword>
<evidence type="ECO:0000313" key="1">
    <source>
        <dbReference type="EMBL" id="DAD45167.1"/>
    </source>
</evidence>
<dbReference type="EMBL" id="DUZY01000007">
    <property type="protein sequence ID" value="DAD45807.1"/>
    <property type="molecule type" value="Genomic_DNA"/>
</dbReference>
<dbReference type="AlphaFoldDB" id="A0A822ZLN6"/>
<organism evidence="2 4">
    <name type="scientific">Nelumbo nucifera</name>
    <name type="common">Sacred lotus</name>
    <dbReference type="NCBI Taxonomy" id="4432"/>
    <lineage>
        <taxon>Eukaryota</taxon>
        <taxon>Viridiplantae</taxon>
        <taxon>Streptophyta</taxon>
        <taxon>Embryophyta</taxon>
        <taxon>Tracheophyta</taxon>
        <taxon>Spermatophyta</taxon>
        <taxon>Magnoliopsida</taxon>
        <taxon>Proteales</taxon>
        <taxon>Nelumbonaceae</taxon>
        <taxon>Nelumbo</taxon>
    </lineage>
</organism>
<gene>
    <name evidence="1" type="ORF">HUJ06_003397</name>
    <name evidence="2" type="ORF">HUJ06_004037</name>
    <name evidence="3" type="ORF">HUJ06_004603</name>
</gene>